<keyword evidence="7" id="KW-0496">Mitochondrion</keyword>
<comment type="similarity">
    <text evidence="2">Belongs to the mitochondrial carrier (TC 2.A.29) family.</text>
</comment>
<reference evidence="9" key="3">
    <citation type="submission" date="2020-06" db="EMBL/GenBank/DDBJ databases">
        <title>Helianthus annuus Genome sequencing and assembly Release 2.</title>
        <authorList>
            <person name="Gouzy J."/>
            <person name="Langlade N."/>
            <person name="Munos S."/>
        </authorList>
    </citation>
    <scope>NUCLEOTIDE SEQUENCE</scope>
    <source>
        <tissue evidence="9">Leaves</tissue>
    </source>
</reference>
<accession>A0A251SYL3</accession>
<evidence type="ECO:0000256" key="4">
    <source>
        <dbReference type="ARBA" id="ARBA00022737"/>
    </source>
</evidence>
<organism evidence="10 11">
    <name type="scientific">Helianthus annuus</name>
    <name type="common">Common sunflower</name>
    <dbReference type="NCBI Taxonomy" id="4232"/>
    <lineage>
        <taxon>Eukaryota</taxon>
        <taxon>Viridiplantae</taxon>
        <taxon>Streptophyta</taxon>
        <taxon>Embryophyta</taxon>
        <taxon>Tracheophyta</taxon>
        <taxon>Spermatophyta</taxon>
        <taxon>Magnoliopsida</taxon>
        <taxon>eudicotyledons</taxon>
        <taxon>Gunneridae</taxon>
        <taxon>Pentapetalae</taxon>
        <taxon>asterids</taxon>
        <taxon>campanulids</taxon>
        <taxon>Asterales</taxon>
        <taxon>Asteraceae</taxon>
        <taxon>Asteroideae</taxon>
        <taxon>Heliantheae alliance</taxon>
        <taxon>Heliantheae</taxon>
        <taxon>Helianthus</taxon>
    </lineage>
</organism>
<protein>
    <submittedName>
        <fullName evidence="9">Mitochondrial carrier domain protein</fullName>
    </submittedName>
</protein>
<dbReference type="PANTHER" id="PTHR45671">
    <property type="entry name" value="SOLUTE CARRIER FAMILY 25 (MITOCHONDRIAL CARRIER PHOSPHATE CARRIER), MEMBER 3, LIKE-RELATED-RELATED"/>
    <property type="match status" value="1"/>
</dbReference>
<keyword evidence="6 8" id="KW-1133">Transmembrane helix</keyword>
<dbReference type="GO" id="GO:1990547">
    <property type="term" value="P:mitochondrial phosphate ion transmembrane transport"/>
    <property type="evidence" value="ECO:0007669"/>
    <property type="project" value="InterPro"/>
</dbReference>
<keyword evidence="5" id="KW-0999">Mitochondrion inner membrane</keyword>
<evidence type="ECO:0000256" key="6">
    <source>
        <dbReference type="ARBA" id="ARBA00022989"/>
    </source>
</evidence>
<keyword evidence="4" id="KW-0677">Repeat</keyword>
<evidence type="ECO:0000256" key="3">
    <source>
        <dbReference type="ARBA" id="ARBA00022448"/>
    </source>
</evidence>
<dbReference type="EMBL" id="MNCJ02000327">
    <property type="protein sequence ID" value="KAF5776438.1"/>
    <property type="molecule type" value="Genomic_DNA"/>
</dbReference>
<dbReference type="Gramene" id="mRNA:HanXRQr2_Chr12g0524291">
    <property type="protein sequence ID" value="mRNA:HanXRQr2_Chr12g0524291"/>
    <property type="gene ID" value="HanXRQr2_Chr12g0524291"/>
</dbReference>
<evidence type="ECO:0000256" key="8">
    <source>
        <dbReference type="SAM" id="Phobius"/>
    </source>
</evidence>
<dbReference type="Proteomes" id="UP000215914">
    <property type="component" value="Chromosome 12"/>
</dbReference>
<proteinExistence type="inferred from homology"/>
<name>A0A251SYL3_HELAN</name>
<evidence type="ECO:0000256" key="1">
    <source>
        <dbReference type="ARBA" id="ARBA00004448"/>
    </source>
</evidence>
<evidence type="ECO:0000256" key="2">
    <source>
        <dbReference type="ARBA" id="ARBA00006375"/>
    </source>
</evidence>
<sequence length="85" mass="9455">MALCSMEAVKDGIPKFIKSEDALGLYKEFVPLWGCQIPFIKKLGVRGLFTRELALLILMIGTLTGAQWGIYYVFNVFIGLLSSPL</sequence>
<evidence type="ECO:0000313" key="11">
    <source>
        <dbReference type="Proteomes" id="UP000215914"/>
    </source>
</evidence>
<reference evidence="9 11" key="1">
    <citation type="journal article" date="2017" name="Nature">
        <title>The sunflower genome provides insights into oil metabolism, flowering and Asterid evolution.</title>
        <authorList>
            <person name="Badouin H."/>
            <person name="Gouzy J."/>
            <person name="Grassa C.J."/>
            <person name="Murat F."/>
            <person name="Staton S.E."/>
            <person name="Cottret L."/>
            <person name="Lelandais-Briere C."/>
            <person name="Owens G.L."/>
            <person name="Carrere S."/>
            <person name="Mayjonade B."/>
            <person name="Legrand L."/>
            <person name="Gill N."/>
            <person name="Kane N.C."/>
            <person name="Bowers J.E."/>
            <person name="Hubner S."/>
            <person name="Bellec A."/>
            <person name="Berard A."/>
            <person name="Berges H."/>
            <person name="Blanchet N."/>
            <person name="Boniface M.C."/>
            <person name="Brunel D."/>
            <person name="Catrice O."/>
            <person name="Chaidir N."/>
            <person name="Claudel C."/>
            <person name="Donnadieu C."/>
            <person name="Faraut T."/>
            <person name="Fievet G."/>
            <person name="Helmstetter N."/>
            <person name="King M."/>
            <person name="Knapp S.J."/>
            <person name="Lai Z."/>
            <person name="Le Paslier M.C."/>
            <person name="Lippi Y."/>
            <person name="Lorenzon L."/>
            <person name="Mandel J.R."/>
            <person name="Marage G."/>
            <person name="Marchand G."/>
            <person name="Marquand E."/>
            <person name="Bret-Mestries E."/>
            <person name="Morien E."/>
            <person name="Nambeesan S."/>
            <person name="Nguyen T."/>
            <person name="Pegot-Espagnet P."/>
            <person name="Pouilly N."/>
            <person name="Raftis F."/>
            <person name="Sallet E."/>
            <person name="Schiex T."/>
            <person name="Thomas J."/>
            <person name="Vandecasteele C."/>
            <person name="Vares D."/>
            <person name="Vear F."/>
            <person name="Vautrin S."/>
            <person name="Crespi M."/>
            <person name="Mangin B."/>
            <person name="Burke J.M."/>
            <person name="Salse J."/>
            <person name="Munos S."/>
            <person name="Vincourt P."/>
            <person name="Rieseberg L.H."/>
            <person name="Langlade N.B."/>
        </authorList>
    </citation>
    <scope>NUCLEOTIDE SEQUENCE [LARGE SCALE GENOMIC DNA]</scope>
    <source>
        <strain evidence="11">cv. SF193</strain>
        <tissue evidence="9">Leaves</tissue>
    </source>
</reference>
<keyword evidence="3" id="KW-0813">Transport</keyword>
<dbReference type="GO" id="GO:0005315">
    <property type="term" value="F:phosphate transmembrane transporter activity"/>
    <property type="evidence" value="ECO:0007669"/>
    <property type="project" value="InterPro"/>
</dbReference>
<feature type="transmembrane region" description="Helical" evidence="8">
    <location>
        <begin position="53"/>
        <end position="74"/>
    </location>
</feature>
<gene>
    <name evidence="10" type="ORF">HannXRQ_Chr12g0356591</name>
    <name evidence="9" type="ORF">HanXRQr2_Chr12g0524291</name>
</gene>
<dbReference type="AlphaFoldDB" id="A0A251SYL3"/>
<evidence type="ECO:0000256" key="7">
    <source>
        <dbReference type="ARBA" id="ARBA00023128"/>
    </source>
</evidence>
<comment type="subcellular location">
    <subcellularLocation>
        <location evidence="1">Mitochondrion inner membrane</location>
        <topology evidence="1">Multi-pass membrane protein</topology>
    </subcellularLocation>
</comment>
<dbReference type="EMBL" id="CM007901">
    <property type="protein sequence ID" value="OTG03918.1"/>
    <property type="molecule type" value="Genomic_DNA"/>
</dbReference>
<dbReference type="PANTHER" id="PTHR45671:SF10">
    <property type="entry name" value="SOLUTE CARRIER FAMILY 25 MEMBER 3"/>
    <property type="match status" value="1"/>
</dbReference>
<keyword evidence="8" id="KW-0472">Membrane</keyword>
<reference evidence="10" key="2">
    <citation type="submission" date="2017-02" db="EMBL/GenBank/DDBJ databases">
        <title>Sunflower complete genome.</title>
        <authorList>
            <person name="Langlade N."/>
            <person name="Munos S."/>
        </authorList>
    </citation>
    <scope>NUCLEOTIDE SEQUENCE [LARGE SCALE GENOMIC DNA]</scope>
    <source>
        <tissue evidence="10">Leaves</tissue>
    </source>
</reference>
<dbReference type="GO" id="GO:0005743">
    <property type="term" value="C:mitochondrial inner membrane"/>
    <property type="evidence" value="ECO:0007669"/>
    <property type="project" value="UniProtKB-SubCell"/>
</dbReference>
<evidence type="ECO:0000256" key="5">
    <source>
        <dbReference type="ARBA" id="ARBA00022792"/>
    </source>
</evidence>
<dbReference type="InterPro" id="IPR044677">
    <property type="entry name" value="SLC25A3/Pic2/Mir1-like"/>
</dbReference>
<dbReference type="STRING" id="4232.A0A251SYL3"/>
<evidence type="ECO:0000313" key="9">
    <source>
        <dbReference type="EMBL" id="KAF5776438.1"/>
    </source>
</evidence>
<evidence type="ECO:0000313" key="10">
    <source>
        <dbReference type="EMBL" id="OTG03918.1"/>
    </source>
</evidence>
<keyword evidence="8" id="KW-0812">Transmembrane</keyword>
<dbReference type="InParanoid" id="A0A251SYL3"/>
<keyword evidence="11" id="KW-1185">Reference proteome</keyword>